<feature type="domain" description="Exonuclease" evidence="8">
    <location>
        <begin position="7"/>
        <end position="179"/>
    </location>
</feature>
<gene>
    <name evidence="9" type="ORF">H2LOC_003785</name>
</gene>
<evidence type="ECO:0000313" key="10">
    <source>
        <dbReference type="Proteomes" id="UP000309061"/>
    </source>
</evidence>
<dbReference type="Pfam" id="PF00929">
    <property type="entry name" value="RNase_T"/>
    <property type="match status" value="1"/>
</dbReference>
<evidence type="ECO:0000256" key="4">
    <source>
        <dbReference type="ARBA" id="ARBA00022839"/>
    </source>
</evidence>
<evidence type="ECO:0000256" key="3">
    <source>
        <dbReference type="ARBA" id="ARBA00022801"/>
    </source>
</evidence>
<feature type="region of interest" description="Disordered" evidence="7">
    <location>
        <begin position="194"/>
        <end position="218"/>
    </location>
</feature>
<dbReference type="KEGG" id="mhey:H2LOC_003785"/>
<dbReference type="OrthoDB" id="9804290at2"/>
<dbReference type="EC" id="2.7.7.7" evidence="1"/>
<comment type="function">
    <text evidence="5">DNA polymerase III is a complex, multichain enzyme responsible for most of the replicative synthesis in bacteria. The epsilon subunit contain the editing function and is a proofreading 3'-5' exonuclease.</text>
</comment>
<keyword evidence="10" id="KW-1185">Reference proteome</keyword>
<dbReference type="SUPFAM" id="SSF53098">
    <property type="entry name" value="Ribonuclease H-like"/>
    <property type="match status" value="1"/>
</dbReference>
<reference evidence="9 10" key="1">
    <citation type="submission" date="2019-11" db="EMBL/GenBank/DDBJ databases">
        <title>The genome sequence of Methylocystis heyeri.</title>
        <authorList>
            <person name="Oshkin I.Y."/>
            <person name="Miroshnikov K."/>
            <person name="Dedysh S.N."/>
        </authorList>
    </citation>
    <scope>NUCLEOTIDE SEQUENCE [LARGE SCALE GENOMIC DNA]</scope>
    <source>
        <strain evidence="9 10">H2</strain>
    </source>
</reference>
<dbReference type="GO" id="GO:0003677">
    <property type="term" value="F:DNA binding"/>
    <property type="evidence" value="ECO:0007669"/>
    <property type="project" value="InterPro"/>
</dbReference>
<dbReference type="InterPro" id="IPR036397">
    <property type="entry name" value="RNaseH_sf"/>
</dbReference>
<dbReference type="InterPro" id="IPR013520">
    <property type="entry name" value="Ribonucl_H"/>
</dbReference>
<dbReference type="GO" id="GO:0006260">
    <property type="term" value="P:DNA replication"/>
    <property type="evidence" value="ECO:0007669"/>
    <property type="project" value="InterPro"/>
</dbReference>
<dbReference type="PANTHER" id="PTHR30231:SF4">
    <property type="entry name" value="PROTEIN NEN2"/>
    <property type="match status" value="1"/>
</dbReference>
<name>A0A6B8KE90_9HYPH</name>
<evidence type="ECO:0000313" key="9">
    <source>
        <dbReference type="EMBL" id="QGM44878.1"/>
    </source>
</evidence>
<dbReference type="RefSeq" id="WP_136495169.1">
    <property type="nucleotide sequence ID" value="NZ_CP046052.1"/>
</dbReference>
<dbReference type="Gene3D" id="3.30.420.10">
    <property type="entry name" value="Ribonuclease H-like superfamily/Ribonuclease H"/>
    <property type="match status" value="1"/>
</dbReference>
<dbReference type="InterPro" id="IPR012337">
    <property type="entry name" value="RNaseH-like_sf"/>
</dbReference>
<evidence type="ECO:0000256" key="5">
    <source>
        <dbReference type="ARBA" id="ARBA00025483"/>
    </source>
</evidence>
<dbReference type="GO" id="GO:0008408">
    <property type="term" value="F:3'-5' exonuclease activity"/>
    <property type="evidence" value="ECO:0007669"/>
    <property type="project" value="TreeGrafter"/>
</dbReference>
<dbReference type="Proteomes" id="UP000309061">
    <property type="component" value="Chromosome"/>
</dbReference>
<dbReference type="EMBL" id="CP046052">
    <property type="protein sequence ID" value="QGM44878.1"/>
    <property type="molecule type" value="Genomic_DNA"/>
</dbReference>
<dbReference type="SMART" id="SM00479">
    <property type="entry name" value="EXOIII"/>
    <property type="match status" value="1"/>
</dbReference>
<evidence type="ECO:0000256" key="1">
    <source>
        <dbReference type="ARBA" id="ARBA00012417"/>
    </source>
</evidence>
<feature type="compositionally biased region" description="Basic residues" evidence="7">
    <location>
        <begin position="206"/>
        <end position="218"/>
    </location>
</feature>
<dbReference type="InterPro" id="IPR006054">
    <property type="entry name" value="DnaQ"/>
</dbReference>
<protein>
    <recommendedName>
        <fullName evidence="1">DNA-directed DNA polymerase</fullName>
        <ecNumber evidence="1">2.7.7.7</ecNumber>
    </recommendedName>
</protein>
<dbReference type="NCBIfam" id="TIGR00573">
    <property type="entry name" value="dnaq"/>
    <property type="match status" value="1"/>
</dbReference>
<keyword evidence="3" id="KW-0378">Hydrolase</keyword>
<evidence type="ECO:0000256" key="7">
    <source>
        <dbReference type="SAM" id="MobiDB-lite"/>
    </source>
</evidence>
<dbReference type="PANTHER" id="PTHR30231">
    <property type="entry name" value="DNA POLYMERASE III SUBUNIT EPSILON"/>
    <property type="match status" value="1"/>
</dbReference>
<organism evidence="9 10">
    <name type="scientific">Methylocystis heyeri</name>
    <dbReference type="NCBI Taxonomy" id="391905"/>
    <lineage>
        <taxon>Bacteria</taxon>
        <taxon>Pseudomonadati</taxon>
        <taxon>Pseudomonadota</taxon>
        <taxon>Alphaproteobacteria</taxon>
        <taxon>Hyphomicrobiales</taxon>
        <taxon>Methylocystaceae</taxon>
        <taxon>Methylocystis</taxon>
    </lineage>
</organism>
<dbReference type="CDD" id="cd06127">
    <property type="entry name" value="DEDDh"/>
    <property type="match status" value="1"/>
</dbReference>
<dbReference type="GO" id="GO:0003887">
    <property type="term" value="F:DNA-directed DNA polymerase activity"/>
    <property type="evidence" value="ECO:0007669"/>
    <property type="project" value="UniProtKB-EC"/>
</dbReference>
<evidence type="ECO:0000259" key="8">
    <source>
        <dbReference type="SMART" id="SM00479"/>
    </source>
</evidence>
<keyword evidence="4 9" id="KW-0269">Exonuclease</keyword>
<accession>A0A6B8KE90</accession>
<evidence type="ECO:0000256" key="2">
    <source>
        <dbReference type="ARBA" id="ARBA00022722"/>
    </source>
</evidence>
<dbReference type="AlphaFoldDB" id="A0A6B8KE90"/>
<comment type="catalytic activity">
    <reaction evidence="6">
        <text>DNA(n) + a 2'-deoxyribonucleoside 5'-triphosphate = DNA(n+1) + diphosphate</text>
        <dbReference type="Rhea" id="RHEA:22508"/>
        <dbReference type="Rhea" id="RHEA-COMP:17339"/>
        <dbReference type="Rhea" id="RHEA-COMP:17340"/>
        <dbReference type="ChEBI" id="CHEBI:33019"/>
        <dbReference type="ChEBI" id="CHEBI:61560"/>
        <dbReference type="ChEBI" id="CHEBI:173112"/>
        <dbReference type="EC" id="2.7.7.7"/>
    </reaction>
</comment>
<evidence type="ECO:0000256" key="6">
    <source>
        <dbReference type="ARBA" id="ARBA00049244"/>
    </source>
</evidence>
<keyword evidence="2" id="KW-0540">Nuclease</keyword>
<proteinExistence type="predicted"/>
<sequence>MTDDRSFALFLDVETTGLGGDDKIVSIGAIKLDAVKLSKGVLDFEPFHLVFDPGRKSHPKAEEVHGFDDWFLRHQDPFDDHASEIHRIANGCELFVAHNAAFDLTFLEREFEACGLAMPAAERYCTMAAYRASGQGGSASLSSVCQRLGLGRQRERHDALHDAWLAMQVYLWLHKSPLYKTSFSAVADSGFQNLREVPPRPEGPLPRRKARRREKALA</sequence>